<dbReference type="InterPro" id="IPR041555">
    <property type="entry name" value="MG3"/>
</dbReference>
<feature type="compositionally biased region" description="Low complexity" evidence="12">
    <location>
        <begin position="1987"/>
        <end position="2000"/>
    </location>
</feature>
<dbReference type="GeneID" id="757285"/>
<dbReference type="Pfam" id="PF17791">
    <property type="entry name" value="MG3"/>
    <property type="match status" value="1"/>
</dbReference>
<dbReference type="InterPro" id="IPR019742">
    <property type="entry name" value="MacrogloblnA2_CS"/>
</dbReference>
<dbReference type="InterPro" id="IPR011625">
    <property type="entry name" value="A2M_N_BRD"/>
</dbReference>
<dbReference type="PROSITE" id="PS00010">
    <property type="entry name" value="ASX_HYDROXYL"/>
    <property type="match status" value="2"/>
</dbReference>
<keyword evidence="7" id="KW-0722">Serine protease inhibitor</keyword>
<dbReference type="Pfam" id="PF07703">
    <property type="entry name" value="A2M_BRD"/>
    <property type="match status" value="1"/>
</dbReference>
<reference evidence="17" key="2">
    <citation type="submission" date="2021-01" db="UniProtKB">
        <authorList>
            <consortium name="EnsemblMetazoa"/>
        </authorList>
    </citation>
    <scope>IDENTIFICATION</scope>
</reference>
<feature type="chain" id="PRO_5029656914" description="Alpha-2-macroglobulin" evidence="13">
    <location>
        <begin position="23"/>
        <end position="3577"/>
    </location>
</feature>
<dbReference type="PANTHER" id="PTHR11412">
    <property type="entry name" value="MACROGLOBULIN / COMPLEMENT"/>
    <property type="match status" value="1"/>
</dbReference>
<dbReference type="Gene3D" id="2.20.130.20">
    <property type="match status" value="1"/>
</dbReference>
<dbReference type="InterPro" id="IPR041813">
    <property type="entry name" value="A2M_TED"/>
</dbReference>
<dbReference type="InterPro" id="IPR000742">
    <property type="entry name" value="EGF"/>
</dbReference>
<evidence type="ECO:0000256" key="2">
    <source>
        <dbReference type="ARBA" id="ARBA00010952"/>
    </source>
</evidence>
<dbReference type="Pfam" id="PF00086">
    <property type="entry name" value="Thyroglobulin_1"/>
    <property type="match status" value="3"/>
</dbReference>
<keyword evidence="9" id="KW-0325">Glycoprotein</keyword>
<dbReference type="SMART" id="SM00217">
    <property type="entry name" value="WAP"/>
    <property type="match status" value="4"/>
</dbReference>
<feature type="compositionally biased region" description="Low complexity" evidence="12">
    <location>
        <begin position="2077"/>
        <end position="2091"/>
    </location>
</feature>
<dbReference type="Pfam" id="PF17789">
    <property type="entry name" value="MG4"/>
    <property type="match status" value="1"/>
</dbReference>
<dbReference type="InterPro" id="IPR011626">
    <property type="entry name" value="Alpha-macroglobulin_TED"/>
</dbReference>
<dbReference type="InterPro" id="IPR040839">
    <property type="entry name" value="MG4"/>
</dbReference>
<dbReference type="SUPFAM" id="SSF57256">
    <property type="entry name" value="Elafin-like"/>
    <property type="match status" value="3"/>
</dbReference>
<proteinExistence type="inferred from homology"/>
<name>A0A7M7N8T4_STRPU</name>
<dbReference type="PROSITE" id="PS50026">
    <property type="entry name" value="EGF_3"/>
    <property type="match status" value="3"/>
</dbReference>
<dbReference type="RefSeq" id="XP_030832873.1">
    <property type="nucleotide sequence ID" value="XM_030977013.1"/>
</dbReference>
<dbReference type="Gene3D" id="2.10.25.10">
    <property type="entry name" value="Laminin"/>
    <property type="match status" value="14"/>
</dbReference>
<evidence type="ECO:0000256" key="13">
    <source>
        <dbReference type="SAM" id="SignalP"/>
    </source>
</evidence>
<dbReference type="InterPro" id="IPR049883">
    <property type="entry name" value="NOTCH1_EGF-like"/>
</dbReference>
<feature type="compositionally biased region" description="Polar residues" evidence="12">
    <location>
        <begin position="2156"/>
        <end position="2176"/>
    </location>
</feature>
<evidence type="ECO:0000256" key="7">
    <source>
        <dbReference type="ARBA" id="ARBA00022900"/>
    </source>
</evidence>
<organism evidence="17 18">
    <name type="scientific">Strongylocentrotus purpuratus</name>
    <name type="common">Purple sea urchin</name>
    <dbReference type="NCBI Taxonomy" id="7668"/>
    <lineage>
        <taxon>Eukaryota</taxon>
        <taxon>Metazoa</taxon>
        <taxon>Echinodermata</taxon>
        <taxon>Eleutherozoa</taxon>
        <taxon>Echinozoa</taxon>
        <taxon>Echinoidea</taxon>
        <taxon>Euechinoidea</taxon>
        <taxon>Echinacea</taxon>
        <taxon>Camarodonta</taxon>
        <taxon>Echinidea</taxon>
        <taxon>Strongylocentrotidae</taxon>
        <taxon>Strongylocentrotus</taxon>
    </lineage>
</organism>
<dbReference type="InterPro" id="IPR000716">
    <property type="entry name" value="Thyroglobulin_1"/>
</dbReference>
<feature type="disulfide bond" evidence="11">
    <location>
        <begin position="3190"/>
        <end position="3197"/>
    </location>
</feature>
<dbReference type="FunFam" id="2.60.40.1930:FF:000001">
    <property type="entry name" value="CD109 isoform 3"/>
    <property type="match status" value="1"/>
</dbReference>
<dbReference type="PROSITE" id="PS51390">
    <property type="entry name" value="WAP"/>
    <property type="match status" value="4"/>
</dbReference>
<dbReference type="PROSITE" id="PS01187">
    <property type="entry name" value="EGF_CA"/>
    <property type="match status" value="2"/>
</dbReference>
<feature type="compositionally biased region" description="Low complexity" evidence="12">
    <location>
        <begin position="2039"/>
        <end position="2052"/>
    </location>
</feature>
<dbReference type="Proteomes" id="UP000007110">
    <property type="component" value="Unassembled WGS sequence"/>
</dbReference>
<keyword evidence="6 13" id="KW-0732">Signal</keyword>
<keyword evidence="3" id="KW-0964">Secreted</keyword>
<comment type="caution">
    <text evidence="10">Lacks conserved residue(s) required for the propagation of feature annotation.</text>
</comment>
<feature type="compositionally biased region" description="Polar residues" evidence="12">
    <location>
        <begin position="2001"/>
        <end position="2038"/>
    </location>
</feature>
<dbReference type="InterPro" id="IPR002919">
    <property type="entry name" value="TIL_dom"/>
</dbReference>
<dbReference type="InterPro" id="IPR047565">
    <property type="entry name" value="Alpha-macroglob_thiol-ester_cl"/>
</dbReference>
<accession>A0A7M7N8T4</accession>
<dbReference type="SUPFAM" id="SSF49410">
    <property type="entry name" value="Alpha-macroglobulin receptor domain"/>
    <property type="match status" value="1"/>
</dbReference>
<dbReference type="InterPro" id="IPR008197">
    <property type="entry name" value="WAP_dom"/>
</dbReference>
<dbReference type="SUPFAM" id="SSF57196">
    <property type="entry name" value="EGF/Laminin"/>
    <property type="match status" value="4"/>
</dbReference>
<sequence length="3577" mass="384973">MARFWRVCVLMLSTFLLFESQAASIPAEEESSSSAIDFDTGYLIVAPKIFVAGSVETVCISLQNMTGPLEVAIRLMDNFTAMAKLPIQFMEFKMACYDIEVPSIEYEMMHATLLVKLRRTLVTQSGFEVVEKRMVTINAVNTEMFIETDKPVYKPGQTVKFRILNINQDLKPDVTPVSKIWIESPSGVKMQQWRNQESTDGLIDLELPMTNDPVTGTWSIIALHKDRKSTRTFEVDEYVLPKFEVIITPPTYVMINTTSIRVKVCGRYTYGQPVRGSFVARITVKSTGWNFRERKTMTRRVEDTGPSGCNEFPVDLSRLELNSTDFSLWDARLSVDVEYTETSTGVMLEANSESSQITRDALKLQFESPNIFKPGVPYYGKIFVTHPDGSPAAGKLISLSCNTDQGQIFDKNLTSPENGAIEFTVTDINITATSLNLYAHAPGFNIAPRETYGRQHSYTLHDPATSHYARPQFSPSGSFLQIAPIRGVAAVGSEQTLRIDFTANDPEENPRFRFVVMSRGNIIATRFYRAHKRPKRQAEGSVGSSAGSGPSQSEPDGSEDGMPSVVGEPSVVGLPSDMGSLDIPSFIPSVLGGSSFSSDFSFVPPTDAPVIIVEPGEVYSRELLFRVTPDMVPETRVLAYYIRTDGEVVADSVAFRVQKKFENEVDIAFSDEEMMPGAETQLMIHASPGSLCAVGVVDRSVHILGGDNQLKADKIFASLDKYQLTSAGGYIDATTHCVPEEDEYPQFFPLGRKKRGIFLPGYGSKYQDSSRAFKDMGLLFITNMDVETSPCVGVGSVSRGTAEVENAAEGPIAVPLLNKENAIFDDGGVLEKPDVHNDVLETAPRIRSYFPETWLWDLRRTDSVTGETSITMEVPDTVTEWIGSGFCTSVEYGVGVSPPTKLRAFQPFFLSYTLPYSVVRGEVVPITVTVFNYLTESLVVEVSLELTEGFRMARKSRPRKKVCVGGSQSQSVEFRIQPRKLGNIALQALGLSVNDQDALCGNELVSSSVGARDSIYKELLVEAEGTEVETTQNCYFCPEEVTEGEYERVFNVTLPDGIVEGSARGKVSITGDLMGPSLSNLDHLIRLPTGCGEQNMLGFVPNIVALSYLTTTDQLTPSVENKAKFNMKRGYQRELNYRHRDGSYSAFGENDPEGSTWLTAFVVRSFAQASDYIYIDKDDLKVSISWLKRLQNPDGCFESRGKLCHKDMKGGVNSERTLTSYVLISLLEAGLNLQNPVVSDALECVTKDLPEVEDTYTLAQLAYALTLAQSPLAQDVMDKLETKAVHEDGLTYWQTNRAKPNGTLNLYANQAPSTDIEMTSYVLLALIGRTTDITQALREGNPIARWIILQRNSNGGFSSTQDTVVALQALAEFAKVAYSEGTSIKAFVEFTPLDDEGSGEVFPFTITTLNRLVLEEETLPSLPAQVTLYASGAGCALLQISTIHNEIPESPEDAGFELDVLVLESYESSKNTRCTDYYMKVCARYTGSDEESNMAIIEVKMISGFYPDKESLRLLQKQHKPLQRYEVDNKNIYFYFNELTNEDTCLVFSIIKEIDVEDAKPGVVQVFDYYDKEINVKQLYDITCQDAPPSWDASLLYTIPVKPSEGESFGNAGDMRPLPFVLAALRRVDGLVFIDPPEGSEGAGTGGGAGGSDVDGGEENVQVDEVDPMDVARELGPPDVYILCPAGQKFVDGLKRCIPINGCESSPCLEGQNCIDTDAGHLCVGCKPGYRKGVADQCVRMPDPGLNQILCGPGQEYINGGCTTVDQCVDNPCPVDARCRSTAFGHTCEPVVCPPGRRLTNDLQCVDIDECLRNPCYEGEVCRNRALGYDCICAEGYERDASINVCVDINECETEIEPCGGPEYICMNDKGSYQCFCVEGYVMDNDGYCIVEVQEPANATRAPQRIGLETTSVPSPQNVTEQTASEIPQEGSEQFTEQPQGEVTQNATSQPSKPSPVEENTVTPSAGEETSDAGSSGNSSVAPALTEVASNASEESVSQSPGNVSSTENVTESTAAPESGSVTSRHDSSGTAAPDTQGNTTTTSPVEEVTSNSGAMRTNGTESPSVGNGSFVTPSAEEGSTQSQNESTTTSAPAEPDTSLNSSVTPVAVQETNTTAGEEAVTPSSGDTLGNTTVAPIRVTDSQSNATNAPLDATGAPSNTTEAPSNTTEAPSNATEAPSIASDAPGNATVAPIRVTDSQSNATEAPSNTTEVPGGEGGGPDEDKPIIDYGGIKPGTCPVEETGGFSICGGVPCLGDEDCSGTQKCCQRSCGKLCMAVGMQVDPIDPLVDIGGPVDVEAHPGVCPMDVGGSPWCTGLTCNHDGDCAGNEKCCFDFECGAESRCMAAPQIQPVPGPFGPFPVGPKPVVGPETRSGACPDEIGATPFCGGPLCIYDGECDPGEKCCSSATCGEGLSCMPAPQIQPVPPMKPREGSCPMMGNCQGQECVMDGDCFDNEKCCGSDCGYRCSLSLSLLEPPPLPELHLGLCPPVEGEGTCGATVCVQDGNCTMSEKCCVSACGFHCTPAIPFAPPAPIEPLVCPGDRVYLECNSACPEFCGQSLEIALCIQMCEPGCGCPEGTIHLSENSDECVASDACPVPVPISIQCTEPLVFNECGSACEQTCEKPELQPCTRQCVPGCFCPYGTLRVSLESDLCVSIMLDAPIDLNCPVAPPAPIEPLVCPGDRVYLECNSACPEFCGQSLEIALCIQMCEPGCGCPEGTIHLSENSDECVAPDACPVPAPTPVPISILIQCTEPLVFNECGSACEQTCEKPELQPCTRQCVPGCFCPYGTLRVSLESDLCVSIMLDAPIDLNCPVAEPRPCETERRIKLEERGEAEGVFIPQCTQDGFYAMEQCYEGNGTYCWCADPQTGTVLPDSEVHGARADCDRFIPDPSLLNQCPEGKVFADGVKKCVYPEPEPRQPGIPACPGDFVQNDCNSACPEYCGQPEEVGCIQMCMVGCGCPSGKVKASLDSNMCVAPEDCAAGVPEPEPEPLTCVNNLVHKDCGTACPLTCNEKEAEMCVAMCVAGCHCPDGMYLVPGDSPRCVAQEECPEPCDEGYKYNEDLECVVANPCHVLLAAVQARMPMPGQFTPTCTSEGKYETVQCHGSTGFCWCADTETGVKKQGTDVRGTPDCPEPAPTCDEGYKHNEDLECVVANPCHVLLAAVQMADERMVGQFTPMCTSEGKYETVQCHGSTGFCWCADTETGVKKQGTDVRGTPDCTAPVPTCEGEMEFQTCGSACPAVCNEPEQICIFQCVRECQCPSGTLLVREDPPRCVAFEECPSPCDNGMKFSECGQDCQDYCGRPEEGFCNSVCKPGCVCPEGTIRIDLETDMCVPREDCPGLEIPVEIEVEFGGVGPALIFVDCSGSNPCLNGGTCESEACTCLEGFSGDLCDTFSAVGPALSFVDCSGSNPCLNGGVCENLACTCAPGFSGDLCDSVVCPMVTATTPDDVGQIRTIICDFDHIICPVVTADTMADNKEIVCDFDHIFIVKMRLDGRAKILNDLTTSVNPYASERPIFGFISNDVCNVELTEERYILFMAGEAVNMPGKKFTLDHTVLAMPMTGHIKNEIHELCSVA</sequence>
<dbReference type="InterPro" id="IPR013783">
    <property type="entry name" value="Ig-like_fold"/>
</dbReference>
<dbReference type="InterPro" id="IPR050473">
    <property type="entry name" value="A2M/Complement_sys"/>
</dbReference>
<dbReference type="Gene3D" id="2.60.40.1930">
    <property type="match status" value="2"/>
</dbReference>
<dbReference type="InterPro" id="IPR001599">
    <property type="entry name" value="Macroglobln_a2"/>
</dbReference>
<dbReference type="InterPro" id="IPR009048">
    <property type="entry name" value="A-macroglobulin_rcpt-bd"/>
</dbReference>
<dbReference type="Pfam" id="PF01826">
    <property type="entry name" value="TIL"/>
    <property type="match status" value="7"/>
</dbReference>
<feature type="compositionally biased region" description="Polar residues" evidence="12">
    <location>
        <begin position="2098"/>
        <end position="2148"/>
    </location>
</feature>
<feature type="disulfide bond" evidence="11">
    <location>
        <begin position="3103"/>
        <end position="3110"/>
    </location>
</feature>
<feature type="compositionally biased region" description="Polar residues" evidence="12">
    <location>
        <begin position="1909"/>
        <end position="1964"/>
    </location>
</feature>
<feature type="domain" description="EGF-like" evidence="14">
    <location>
        <begin position="3403"/>
        <end position="3436"/>
    </location>
</feature>
<evidence type="ECO:0000259" key="14">
    <source>
        <dbReference type="PROSITE" id="PS50026"/>
    </source>
</evidence>
<evidence type="ECO:0000256" key="1">
    <source>
        <dbReference type="ARBA" id="ARBA00004613"/>
    </source>
</evidence>
<evidence type="ECO:0000256" key="9">
    <source>
        <dbReference type="ARBA" id="ARBA00023180"/>
    </source>
</evidence>
<feature type="compositionally biased region" description="Low complexity" evidence="12">
    <location>
        <begin position="539"/>
        <end position="555"/>
    </location>
</feature>
<dbReference type="CDD" id="cd19941">
    <property type="entry name" value="TIL"/>
    <property type="match status" value="8"/>
</dbReference>
<dbReference type="InterPro" id="IPR001881">
    <property type="entry name" value="EGF-like_Ca-bd_dom"/>
</dbReference>
<feature type="domain" description="WAP" evidence="16">
    <location>
        <begin position="2478"/>
        <end position="2524"/>
    </location>
</feature>
<feature type="disulfide bond" evidence="10">
    <location>
        <begin position="3426"/>
        <end position="3435"/>
    </location>
</feature>
<dbReference type="InterPro" id="IPR008930">
    <property type="entry name" value="Terpenoid_cyclase/PrenylTrfase"/>
</dbReference>
<dbReference type="PROSITE" id="PS51162">
    <property type="entry name" value="THYROGLOBULIN_1_2"/>
    <property type="match status" value="3"/>
</dbReference>
<dbReference type="SMART" id="SM01359">
    <property type="entry name" value="A2M_N_2"/>
    <property type="match status" value="1"/>
</dbReference>
<dbReference type="Gene3D" id="2.60.40.1940">
    <property type="match status" value="1"/>
</dbReference>
<dbReference type="InterPro" id="IPR018097">
    <property type="entry name" value="EGF_Ca-bd_CS"/>
</dbReference>
<feature type="domain" description="Thyroglobulin type-1" evidence="15">
    <location>
        <begin position="3154"/>
        <end position="3219"/>
    </location>
</feature>
<dbReference type="SMART" id="SM01419">
    <property type="entry name" value="Thiol-ester_cl"/>
    <property type="match status" value="1"/>
</dbReference>
<dbReference type="InParanoid" id="A0A7M7N8T4"/>
<dbReference type="Pfam" id="PF01835">
    <property type="entry name" value="MG2"/>
    <property type="match status" value="1"/>
</dbReference>
<dbReference type="PROSITE" id="PS00477">
    <property type="entry name" value="ALPHA_2_MACROGLOBULIN"/>
    <property type="match status" value="1"/>
</dbReference>
<dbReference type="Pfam" id="PF07678">
    <property type="entry name" value="TED_complement"/>
    <property type="match status" value="1"/>
</dbReference>
<dbReference type="SMART" id="SM00181">
    <property type="entry name" value="EGF"/>
    <property type="match status" value="8"/>
</dbReference>
<evidence type="ECO:0000256" key="12">
    <source>
        <dbReference type="SAM" id="MobiDB-lite"/>
    </source>
</evidence>
<dbReference type="Gene3D" id="4.10.75.10">
    <property type="entry name" value="Elafin-like"/>
    <property type="match status" value="3"/>
</dbReference>
<dbReference type="SUPFAM" id="SSF57567">
    <property type="entry name" value="Serine protease inhibitors"/>
    <property type="match status" value="8"/>
</dbReference>
<dbReference type="Gene3D" id="2.60.40.690">
    <property type="entry name" value="Alpha-macroglobulin, receptor-binding domain"/>
    <property type="match status" value="1"/>
</dbReference>
<dbReference type="SUPFAM" id="SSF48239">
    <property type="entry name" value="Terpenoid cyclases/Protein prenyltransferases"/>
    <property type="match status" value="1"/>
</dbReference>
<dbReference type="SMART" id="SM01360">
    <property type="entry name" value="A2M"/>
    <property type="match status" value="1"/>
</dbReference>
<feature type="compositionally biased region" description="Polar residues" evidence="12">
    <location>
        <begin position="1972"/>
        <end position="1981"/>
    </location>
</feature>
<evidence type="ECO:0000259" key="15">
    <source>
        <dbReference type="PROSITE" id="PS51162"/>
    </source>
</evidence>
<dbReference type="InterPro" id="IPR036645">
    <property type="entry name" value="Elafin-like_sf"/>
</dbReference>
<evidence type="ECO:0000256" key="3">
    <source>
        <dbReference type="ARBA" id="ARBA00022525"/>
    </source>
</evidence>
<evidence type="ECO:0000256" key="6">
    <source>
        <dbReference type="ARBA" id="ARBA00022729"/>
    </source>
</evidence>
<dbReference type="Pfam" id="PF07645">
    <property type="entry name" value="EGF_CA"/>
    <property type="match status" value="2"/>
</dbReference>
<dbReference type="Pfam" id="PF00095">
    <property type="entry name" value="WAP"/>
    <property type="match status" value="4"/>
</dbReference>
<keyword evidence="18" id="KW-1185">Reference proteome</keyword>
<feature type="domain" description="EGF-like" evidence="14">
    <location>
        <begin position="3360"/>
        <end position="3393"/>
    </location>
</feature>
<dbReference type="CDD" id="cd00054">
    <property type="entry name" value="EGF_CA"/>
    <property type="match status" value="4"/>
</dbReference>
<evidence type="ECO:0000256" key="11">
    <source>
        <dbReference type="PROSITE-ProRule" id="PRU00500"/>
    </source>
</evidence>
<dbReference type="InterPro" id="IPR014756">
    <property type="entry name" value="Ig_E-set"/>
</dbReference>
<dbReference type="GO" id="GO:0004867">
    <property type="term" value="F:serine-type endopeptidase inhibitor activity"/>
    <property type="evidence" value="ECO:0007669"/>
    <property type="project" value="UniProtKB-KW"/>
</dbReference>
<feature type="domain" description="WAP" evidence="16">
    <location>
        <begin position="2230"/>
        <end position="2278"/>
    </location>
</feature>
<dbReference type="FunFam" id="1.50.10.20:FF:000001">
    <property type="entry name" value="CD109 isoform 1"/>
    <property type="match status" value="1"/>
</dbReference>
<dbReference type="GO" id="GO:0005615">
    <property type="term" value="C:extracellular space"/>
    <property type="evidence" value="ECO:0007669"/>
    <property type="project" value="InterPro"/>
</dbReference>
<feature type="compositionally biased region" description="Polar residues" evidence="12">
    <location>
        <begin position="2196"/>
        <end position="2211"/>
    </location>
</feature>
<dbReference type="Gene3D" id="1.50.10.20">
    <property type="match status" value="1"/>
</dbReference>
<keyword evidence="8 10" id="KW-1015">Disulfide bond</keyword>
<dbReference type="SMART" id="SM00179">
    <property type="entry name" value="EGF_CA"/>
    <property type="match status" value="5"/>
</dbReference>
<comment type="subcellular location">
    <subcellularLocation>
        <location evidence="1">Secreted</location>
    </subcellularLocation>
</comment>
<evidence type="ECO:0000256" key="8">
    <source>
        <dbReference type="ARBA" id="ARBA00023157"/>
    </source>
</evidence>
<dbReference type="PROSITE" id="PS00022">
    <property type="entry name" value="EGF_1"/>
    <property type="match status" value="2"/>
</dbReference>
<feature type="disulfide bond" evidence="10">
    <location>
        <begin position="3383"/>
        <end position="3392"/>
    </location>
</feature>
<dbReference type="InterPro" id="IPR036595">
    <property type="entry name" value="A-macroglobulin_rcpt-bd_sf"/>
</dbReference>
<dbReference type="OrthoDB" id="5945029at2759"/>
<keyword evidence="5" id="KW-0646">Protease inhibitor</keyword>
<comment type="similarity">
    <text evidence="2">Belongs to the protease inhibitor I39 (alpha-2-macroglobulin) family.</text>
</comment>
<feature type="region of interest" description="Disordered" evidence="12">
    <location>
        <begin position="1637"/>
        <end position="1659"/>
    </location>
</feature>
<dbReference type="SMART" id="SM00211">
    <property type="entry name" value="TY"/>
    <property type="match status" value="3"/>
</dbReference>
<reference evidence="18" key="1">
    <citation type="submission" date="2015-02" db="EMBL/GenBank/DDBJ databases">
        <title>Genome sequencing for Strongylocentrotus purpuratus.</title>
        <authorList>
            <person name="Murali S."/>
            <person name="Liu Y."/>
            <person name="Vee V."/>
            <person name="English A."/>
            <person name="Wang M."/>
            <person name="Skinner E."/>
            <person name="Han Y."/>
            <person name="Muzny D.M."/>
            <person name="Worley K.C."/>
            <person name="Gibbs R.A."/>
        </authorList>
    </citation>
    <scope>NUCLEOTIDE SEQUENCE</scope>
</reference>
<dbReference type="GO" id="GO:0005509">
    <property type="term" value="F:calcium ion binding"/>
    <property type="evidence" value="ECO:0007669"/>
    <property type="project" value="InterPro"/>
</dbReference>
<dbReference type="CDD" id="cd02897">
    <property type="entry name" value="A2M_2"/>
    <property type="match status" value="1"/>
</dbReference>
<evidence type="ECO:0008006" key="19">
    <source>
        <dbReference type="Google" id="ProtNLM"/>
    </source>
</evidence>
<evidence type="ECO:0000313" key="18">
    <source>
        <dbReference type="Proteomes" id="UP000007110"/>
    </source>
</evidence>
<feature type="domain" description="Thyroglobulin type-1" evidence="15">
    <location>
        <begin position="2817"/>
        <end position="2884"/>
    </location>
</feature>
<dbReference type="KEGG" id="spu:757285"/>
<dbReference type="InterPro" id="IPR000152">
    <property type="entry name" value="EGF-type_Asp/Asn_hydroxyl_site"/>
</dbReference>
<dbReference type="SMART" id="SM01361">
    <property type="entry name" value="A2M_recep"/>
    <property type="match status" value="1"/>
</dbReference>
<dbReference type="InterPro" id="IPR036857">
    <property type="entry name" value="Thyroglobulin_1_sf"/>
</dbReference>
<feature type="domain" description="WAP" evidence="16">
    <location>
        <begin position="2296"/>
        <end position="2346"/>
    </location>
</feature>
<dbReference type="CDD" id="cd00191">
    <property type="entry name" value="TY"/>
    <property type="match status" value="3"/>
</dbReference>
<dbReference type="InterPro" id="IPR002890">
    <property type="entry name" value="MG2"/>
</dbReference>
<dbReference type="Gene3D" id="6.20.50.160">
    <property type="match status" value="1"/>
</dbReference>
<dbReference type="InterPro" id="IPR036084">
    <property type="entry name" value="Ser_inhib-like_sf"/>
</dbReference>
<dbReference type="Pfam" id="PF07677">
    <property type="entry name" value="A2M_recep"/>
    <property type="match status" value="1"/>
</dbReference>
<dbReference type="PANTHER" id="PTHR11412:SF171">
    <property type="entry name" value="PREGNANCY ZONE PROTEIN-LIKE PROTEIN"/>
    <property type="match status" value="1"/>
</dbReference>
<dbReference type="Gene3D" id="4.10.800.10">
    <property type="entry name" value="Thyroglobulin type-1"/>
    <property type="match status" value="3"/>
</dbReference>
<dbReference type="PROSITE" id="PS00484">
    <property type="entry name" value="THYROGLOBULIN_1_1"/>
    <property type="match status" value="3"/>
</dbReference>
<dbReference type="PROSITE" id="PS01186">
    <property type="entry name" value="EGF_2"/>
    <property type="match status" value="3"/>
</dbReference>
<feature type="signal peptide" evidence="13">
    <location>
        <begin position="1"/>
        <end position="22"/>
    </location>
</feature>
<evidence type="ECO:0000256" key="4">
    <source>
        <dbReference type="ARBA" id="ARBA00022536"/>
    </source>
</evidence>
<evidence type="ECO:0000313" key="17">
    <source>
        <dbReference type="EnsemblMetazoa" id="XP_030832873"/>
    </source>
</evidence>
<evidence type="ECO:0000256" key="10">
    <source>
        <dbReference type="PROSITE-ProRule" id="PRU00076"/>
    </source>
</evidence>
<dbReference type="SUPFAM" id="SSF81296">
    <property type="entry name" value="E set domains"/>
    <property type="match status" value="1"/>
</dbReference>
<feature type="domain" description="WAP" evidence="16">
    <location>
        <begin position="2368"/>
        <end position="2418"/>
    </location>
</feature>
<evidence type="ECO:0000256" key="5">
    <source>
        <dbReference type="ARBA" id="ARBA00022690"/>
    </source>
</evidence>
<feature type="region of interest" description="Disordered" evidence="12">
    <location>
        <begin position="1901"/>
        <end position="2225"/>
    </location>
</feature>
<dbReference type="Gene3D" id="2.60.120.1540">
    <property type="match status" value="1"/>
</dbReference>
<protein>
    <recommendedName>
        <fullName evidence="19">Alpha-2-macroglobulin</fullName>
    </recommendedName>
</protein>
<feature type="domain" description="EGF-like" evidence="14">
    <location>
        <begin position="1807"/>
        <end position="1843"/>
    </location>
</feature>
<dbReference type="EnsemblMetazoa" id="XM_030977013">
    <property type="protein sequence ID" value="XP_030832873"/>
    <property type="gene ID" value="LOC757285"/>
</dbReference>
<feature type="disulfide bond" evidence="11">
    <location>
        <begin position="3199"/>
        <end position="3219"/>
    </location>
</feature>
<feature type="compositionally biased region" description="Gly residues" evidence="12">
    <location>
        <begin position="1641"/>
        <end position="1654"/>
    </location>
</feature>
<dbReference type="Gene3D" id="2.60.40.10">
    <property type="entry name" value="Immunoglobulins"/>
    <property type="match status" value="2"/>
</dbReference>
<dbReference type="Pfam" id="PF00207">
    <property type="entry name" value="A2M"/>
    <property type="match status" value="1"/>
</dbReference>
<feature type="domain" description="Thyroglobulin type-1" evidence="15">
    <location>
        <begin position="3068"/>
        <end position="3139"/>
    </location>
</feature>
<keyword evidence="4 10" id="KW-0245">EGF-like domain</keyword>
<feature type="region of interest" description="Disordered" evidence="12">
    <location>
        <begin position="529"/>
        <end position="569"/>
    </location>
</feature>
<dbReference type="SUPFAM" id="SSF57610">
    <property type="entry name" value="Thyroglobulin type-1 domain"/>
    <property type="match status" value="3"/>
</dbReference>
<feature type="compositionally biased region" description="Polar residues" evidence="12">
    <location>
        <begin position="2053"/>
        <end position="2073"/>
    </location>
</feature>
<dbReference type="OMA" id="RTCMEPI"/>
<evidence type="ECO:0000259" key="16">
    <source>
        <dbReference type="PROSITE" id="PS51390"/>
    </source>
</evidence>